<dbReference type="Proteomes" id="UP000297777">
    <property type="component" value="Unassembled WGS sequence"/>
</dbReference>
<keyword evidence="2" id="KW-1185">Reference proteome</keyword>
<dbReference type="EMBL" id="PQXH01000046">
    <property type="protein sequence ID" value="TGO14926.1"/>
    <property type="molecule type" value="Genomic_DNA"/>
</dbReference>
<accession>A0A4Z1ERL9</accession>
<evidence type="ECO:0000313" key="1">
    <source>
        <dbReference type="EMBL" id="TGO14926.1"/>
    </source>
</evidence>
<gene>
    <name evidence="1" type="ORF">BTUL_0046g00140</name>
</gene>
<protein>
    <submittedName>
        <fullName evidence="1">Uncharacterized protein</fullName>
    </submittedName>
</protein>
<name>A0A4Z1ERL9_9HELO</name>
<comment type="caution">
    <text evidence="1">The sequence shown here is derived from an EMBL/GenBank/DDBJ whole genome shotgun (WGS) entry which is preliminary data.</text>
</comment>
<reference evidence="1 2" key="1">
    <citation type="submission" date="2017-12" db="EMBL/GenBank/DDBJ databases">
        <title>Comparative genomics of Botrytis spp.</title>
        <authorList>
            <person name="Valero-Jimenez C.A."/>
            <person name="Tapia P."/>
            <person name="Veloso J."/>
            <person name="Silva-Moreno E."/>
            <person name="Staats M."/>
            <person name="Valdes J.H."/>
            <person name="Van Kan J.A.L."/>
        </authorList>
    </citation>
    <scope>NUCLEOTIDE SEQUENCE [LARGE SCALE GENOMIC DNA]</scope>
    <source>
        <strain evidence="1 2">Bt9001</strain>
    </source>
</reference>
<sequence>MATSLQGLLHTNRDFRFNVTTNAENTTHPAAARVRGERHEIDGRMPIQTTRSNSARSAGNKVTLHDAVKRNFLRKSSANDQQHLIPQNV</sequence>
<dbReference type="AlphaFoldDB" id="A0A4Z1ERL9"/>
<organism evidence="1 2">
    <name type="scientific">Botrytis tulipae</name>
    <dbReference type="NCBI Taxonomy" id="87230"/>
    <lineage>
        <taxon>Eukaryota</taxon>
        <taxon>Fungi</taxon>
        <taxon>Dikarya</taxon>
        <taxon>Ascomycota</taxon>
        <taxon>Pezizomycotina</taxon>
        <taxon>Leotiomycetes</taxon>
        <taxon>Helotiales</taxon>
        <taxon>Sclerotiniaceae</taxon>
        <taxon>Botrytis</taxon>
    </lineage>
</organism>
<proteinExistence type="predicted"/>
<evidence type="ECO:0000313" key="2">
    <source>
        <dbReference type="Proteomes" id="UP000297777"/>
    </source>
</evidence>